<reference evidence="1" key="1">
    <citation type="submission" date="2020-05" db="EMBL/GenBank/DDBJ databases">
        <authorList>
            <person name="Chiriac C."/>
            <person name="Salcher M."/>
            <person name="Ghai R."/>
            <person name="Kavagutti S V."/>
        </authorList>
    </citation>
    <scope>NUCLEOTIDE SEQUENCE</scope>
</reference>
<organism evidence="1">
    <name type="scientific">uncultured Caudovirales phage</name>
    <dbReference type="NCBI Taxonomy" id="2100421"/>
    <lineage>
        <taxon>Viruses</taxon>
        <taxon>Duplodnaviria</taxon>
        <taxon>Heunggongvirae</taxon>
        <taxon>Uroviricota</taxon>
        <taxon>Caudoviricetes</taxon>
        <taxon>Peduoviridae</taxon>
        <taxon>Maltschvirus</taxon>
        <taxon>Maltschvirus maltsch</taxon>
    </lineage>
</organism>
<sequence>MHVVDDLLILPVLSSIREGWSVLLTKLIAAICQPCCVIFSKRIHSEGNASVVLGTVGIGIFGSQNSSLGACGESDRYCADCRQLFDGHFEFLTCLWENPEHPLGTSGELFPSPLHTLVQTKTQPISLDKSPKIPYNLTIKKGPFISGTYRDHAKGDPASPIYQESHKDHLGSQPGVFDEIHSQTPGRIEDVVLTVLSICQAFRDKLSTSLTGRE</sequence>
<gene>
    <name evidence="1" type="ORF">UFOVP1244_8</name>
</gene>
<proteinExistence type="predicted"/>
<evidence type="ECO:0000313" key="1">
    <source>
        <dbReference type="EMBL" id="CAB4192204.1"/>
    </source>
</evidence>
<dbReference type="EMBL" id="LR797181">
    <property type="protein sequence ID" value="CAB4192204.1"/>
    <property type="molecule type" value="Genomic_DNA"/>
</dbReference>
<name>A0A6J5RKE7_9CAUD</name>
<accession>A0A6J5RKE7</accession>
<protein>
    <submittedName>
        <fullName evidence="1">Uncharacterized protein</fullName>
    </submittedName>
</protein>